<sequence length="626" mass="67931">MSDICQQRVSHLSGHRTNSSTSHGHGGHTLAGQYSTFTVPSSNTGDQQSRLRSQSARSDVESPGKSTSQPIWSLAAPLPHVHRSLQKPPDESIQDNDVLPEPQTPTGESMLSHREQGSMTQPAAPTGFGRVPQIDVTPSRHDGERQERQSRTSADSRSSLRSSDLLRRATTAGTWTYHSGATTRQGSLLPNHTSSTTARRARRQLHRENVSAHDQAILPASSSHSQARATQIPRNSRRSENQQSGHASHDVALVGNTDLDGGHGEQTSGSDSEVEEGRRRMQAFADTAHTDSVMQQLPANIDWEEYQREQPELDTQGTTRRLVNQPGFYNAWGAFRHRFRQPLAEWLGTVVFMTIGLSASVVHTTSQNAYENILAAYLAWGFGVMVGIYIAGGVSGAHLNPALSIVLSVYRGFPWSLCWQYIVAQLLGTITASGIVYGLYKDAIMEFAAADVARAGPAFYTQPRDGLSDTAAFFTEFVATAIAAGSVLALGDDGNAPPGAGMHAFIIGLLITSLCMAFSYNTGTCLNPARDLGPRLIVWAAGFGDEVMTLRSYWFIWGPWCGTISGGIFGAAVYDTMIFIGGESPVNYPTGTLRHHLPWREARGKSKMGRGKDREKDITDVIDGIA</sequence>
<name>A0AAV9MY58_9EURO</name>
<feature type="transmembrane region" description="Helical" evidence="8">
    <location>
        <begin position="471"/>
        <end position="490"/>
    </location>
</feature>
<dbReference type="PANTHER" id="PTHR43829">
    <property type="entry name" value="AQUAPORIN OR AQUAGLYCEROPORIN RELATED"/>
    <property type="match status" value="1"/>
</dbReference>
<dbReference type="InterPro" id="IPR000425">
    <property type="entry name" value="MIP"/>
</dbReference>
<dbReference type="PANTHER" id="PTHR43829:SF24">
    <property type="entry name" value="MIP AQUAPORIN (EUROFUNG)"/>
    <property type="match status" value="1"/>
</dbReference>
<feature type="compositionally biased region" description="Low complexity" evidence="7">
    <location>
        <begin position="151"/>
        <end position="171"/>
    </location>
</feature>
<evidence type="ECO:0000313" key="9">
    <source>
        <dbReference type="EMBL" id="KAK5046508.1"/>
    </source>
</evidence>
<protein>
    <recommendedName>
        <fullName evidence="11">Aquaporin</fullName>
    </recommendedName>
</protein>
<dbReference type="GO" id="GO:0015254">
    <property type="term" value="F:glycerol channel activity"/>
    <property type="evidence" value="ECO:0007669"/>
    <property type="project" value="TreeGrafter"/>
</dbReference>
<feature type="compositionally biased region" description="Polar residues" evidence="7">
    <location>
        <begin position="32"/>
        <end position="46"/>
    </location>
</feature>
<comment type="similarity">
    <text evidence="2">Belongs to the MIP/aquaporin (TC 1.A.8) family.</text>
</comment>
<dbReference type="GO" id="GO:0005886">
    <property type="term" value="C:plasma membrane"/>
    <property type="evidence" value="ECO:0007669"/>
    <property type="project" value="TreeGrafter"/>
</dbReference>
<keyword evidence="3" id="KW-0813">Transport</keyword>
<dbReference type="InterPro" id="IPR050363">
    <property type="entry name" value="MIP/Aquaporin"/>
</dbReference>
<evidence type="ECO:0000256" key="8">
    <source>
        <dbReference type="SAM" id="Phobius"/>
    </source>
</evidence>
<dbReference type="SUPFAM" id="SSF81338">
    <property type="entry name" value="Aquaporin-like"/>
    <property type="match status" value="1"/>
</dbReference>
<keyword evidence="6 8" id="KW-0472">Membrane</keyword>
<evidence type="ECO:0000256" key="2">
    <source>
        <dbReference type="ARBA" id="ARBA00006175"/>
    </source>
</evidence>
<evidence type="ECO:0000256" key="4">
    <source>
        <dbReference type="ARBA" id="ARBA00022692"/>
    </source>
</evidence>
<feature type="transmembrane region" description="Helical" evidence="8">
    <location>
        <begin position="343"/>
        <end position="362"/>
    </location>
</feature>
<feature type="compositionally biased region" description="Polar residues" evidence="7">
    <location>
        <begin position="1"/>
        <end position="23"/>
    </location>
</feature>
<comment type="caution">
    <text evidence="9">The sequence shown here is derived from an EMBL/GenBank/DDBJ whole genome shotgun (WGS) entry which is preliminary data.</text>
</comment>
<evidence type="ECO:0000256" key="3">
    <source>
        <dbReference type="ARBA" id="ARBA00022448"/>
    </source>
</evidence>
<accession>A0AAV9MY58</accession>
<dbReference type="AlphaFoldDB" id="A0AAV9MY58"/>
<keyword evidence="4 8" id="KW-0812">Transmembrane</keyword>
<dbReference type="RefSeq" id="XP_064702099.1">
    <property type="nucleotide sequence ID" value="XM_064851858.1"/>
</dbReference>
<dbReference type="Proteomes" id="UP001358417">
    <property type="component" value="Unassembled WGS sequence"/>
</dbReference>
<comment type="subcellular location">
    <subcellularLocation>
        <location evidence="1">Membrane</location>
        <topology evidence="1">Multi-pass membrane protein</topology>
    </subcellularLocation>
</comment>
<dbReference type="GeneID" id="89976475"/>
<reference evidence="9 10" key="1">
    <citation type="submission" date="2023-08" db="EMBL/GenBank/DDBJ databases">
        <title>Black Yeasts Isolated from many extreme environments.</title>
        <authorList>
            <person name="Coleine C."/>
            <person name="Stajich J.E."/>
            <person name="Selbmann L."/>
        </authorList>
    </citation>
    <scope>NUCLEOTIDE SEQUENCE [LARGE SCALE GENOMIC DNA]</scope>
    <source>
        <strain evidence="9 10">CCFEE 5792</strain>
    </source>
</reference>
<dbReference type="Gene3D" id="1.20.1080.10">
    <property type="entry name" value="Glycerol uptake facilitator protein"/>
    <property type="match status" value="1"/>
</dbReference>
<dbReference type="CDD" id="cd00333">
    <property type="entry name" value="MIP"/>
    <property type="match status" value="1"/>
</dbReference>
<evidence type="ECO:0008006" key="11">
    <source>
        <dbReference type="Google" id="ProtNLM"/>
    </source>
</evidence>
<dbReference type="PRINTS" id="PR00783">
    <property type="entry name" value="MINTRINSICP"/>
</dbReference>
<feature type="compositionally biased region" description="Low complexity" evidence="7">
    <location>
        <begin position="47"/>
        <end position="57"/>
    </location>
</feature>
<dbReference type="EMBL" id="JAVRRD010000030">
    <property type="protein sequence ID" value="KAK5046508.1"/>
    <property type="molecule type" value="Genomic_DNA"/>
</dbReference>
<dbReference type="NCBIfam" id="TIGR00861">
    <property type="entry name" value="MIP"/>
    <property type="match status" value="1"/>
</dbReference>
<dbReference type="InterPro" id="IPR023271">
    <property type="entry name" value="Aquaporin-like"/>
</dbReference>
<feature type="transmembrane region" description="Helical" evidence="8">
    <location>
        <begin position="419"/>
        <end position="440"/>
    </location>
</feature>
<gene>
    <name evidence="9" type="ORF">LTR84_008311</name>
</gene>
<feature type="transmembrane region" description="Helical" evidence="8">
    <location>
        <begin position="374"/>
        <end position="399"/>
    </location>
</feature>
<feature type="region of interest" description="Disordered" evidence="7">
    <location>
        <begin position="1"/>
        <end position="278"/>
    </location>
</feature>
<evidence type="ECO:0000256" key="5">
    <source>
        <dbReference type="ARBA" id="ARBA00022989"/>
    </source>
</evidence>
<evidence type="ECO:0000256" key="1">
    <source>
        <dbReference type="ARBA" id="ARBA00004141"/>
    </source>
</evidence>
<feature type="compositionally biased region" description="Polar residues" evidence="7">
    <location>
        <begin position="220"/>
        <end position="234"/>
    </location>
</feature>
<keyword evidence="5 8" id="KW-1133">Transmembrane helix</keyword>
<evidence type="ECO:0000256" key="7">
    <source>
        <dbReference type="SAM" id="MobiDB-lite"/>
    </source>
</evidence>
<proteinExistence type="inferred from homology"/>
<keyword evidence="10" id="KW-1185">Reference proteome</keyword>
<evidence type="ECO:0000256" key="6">
    <source>
        <dbReference type="ARBA" id="ARBA00023136"/>
    </source>
</evidence>
<organism evidence="9 10">
    <name type="scientific">Exophiala bonariae</name>
    <dbReference type="NCBI Taxonomy" id="1690606"/>
    <lineage>
        <taxon>Eukaryota</taxon>
        <taxon>Fungi</taxon>
        <taxon>Dikarya</taxon>
        <taxon>Ascomycota</taxon>
        <taxon>Pezizomycotina</taxon>
        <taxon>Eurotiomycetes</taxon>
        <taxon>Chaetothyriomycetidae</taxon>
        <taxon>Chaetothyriales</taxon>
        <taxon>Herpotrichiellaceae</taxon>
        <taxon>Exophiala</taxon>
    </lineage>
</organism>
<feature type="compositionally biased region" description="Basic and acidic residues" evidence="7">
    <location>
        <begin position="138"/>
        <end position="150"/>
    </location>
</feature>
<feature type="compositionally biased region" description="Polar residues" evidence="7">
    <location>
        <begin position="172"/>
        <end position="192"/>
    </location>
</feature>
<dbReference type="Pfam" id="PF00230">
    <property type="entry name" value="MIP"/>
    <property type="match status" value="1"/>
</dbReference>
<evidence type="ECO:0000313" key="10">
    <source>
        <dbReference type="Proteomes" id="UP001358417"/>
    </source>
</evidence>
<dbReference type="GO" id="GO:0015250">
    <property type="term" value="F:water channel activity"/>
    <property type="evidence" value="ECO:0007669"/>
    <property type="project" value="TreeGrafter"/>
</dbReference>
<feature type="transmembrane region" description="Helical" evidence="8">
    <location>
        <begin position="502"/>
        <end position="520"/>
    </location>
</feature>